<feature type="region of interest" description="Disordered" evidence="1">
    <location>
        <begin position="1"/>
        <end position="44"/>
    </location>
</feature>
<feature type="compositionally biased region" description="Polar residues" evidence="1">
    <location>
        <begin position="33"/>
        <end position="44"/>
    </location>
</feature>
<evidence type="ECO:0000256" key="1">
    <source>
        <dbReference type="SAM" id="MobiDB-lite"/>
    </source>
</evidence>
<dbReference type="AlphaFoldDB" id="A0A2N9IRT7"/>
<evidence type="ECO:0000313" key="2">
    <source>
        <dbReference type="EMBL" id="SPD28197.1"/>
    </source>
</evidence>
<gene>
    <name evidence="2" type="ORF">FSB_LOCUS56079</name>
</gene>
<reference evidence="2" key="1">
    <citation type="submission" date="2018-02" db="EMBL/GenBank/DDBJ databases">
        <authorList>
            <person name="Cohen D.B."/>
            <person name="Kent A.D."/>
        </authorList>
    </citation>
    <scope>NUCLEOTIDE SEQUENCE</scope>
</reference>
<protein>
    <submittedName>
        <fullName evidence="2">Uncharacterized protein</fullName>
    </submittedName>
</protein>
<name>A0A2N9IRT7_FAGSY</name>
<proteinExistence type="predicted"/>
<organism evidence="2">
    <name type="scientific">Fagus sylvatica</name>
    <name type="common">Beechnut</name>
    <dbReference type="NCBI Taxonomy" id="28930"/>
    <lineage>
        <taxon>Eukaryota</taxon>
        <taxon>Viridiplantae</taxon>
        <taxon>Streptophyta</taxon>
        <taxon>Embryophyta</taxon>
        <taxon>Tracheophyta</taxon>
        <taxon>Spermatophyta</taxon>
        <taxon>Magnoliopsida</taxon>
        <taxon>eudicotyledons</taxon>
        <taxon>Gunneridae</taxon>
        <taxon>Pentapetalae</taxon>
        <taxon>rosids</taxon>
        <taxon>fabids</taxon>
        <taxon>Fagales</taxon>
        <taxon>Fagaceae</taxon>
        <taxon>Fagus</taxon>
    </lineage>
</organism>
<accession>A0A2N9IRT7</accession>
<dbReference type="EMBL" id="OIVN01006225">
    <property type="protein sequence ID" value="SPD28197.1"/>
    <property type="molecule type" value="Genomic_DNA"/>
</dbReference>
<sequence>MCSFLKGLNPIFDESPPVDPTSDESPTADFTFDESSLSAPTVNPVNTTAPEPCHSHLIFVTFTTFLPLVPYMNLTPFVRPPLTLYGSKL</sequence>